<dbReference type="GO" id="GO:0015833">
    <property type="term" value="P:peptide transport"/>
    <property type="evidence" value="ECO:0007669"/>
    <property type="project" value="TreeGrafter"/>
</dbReference>
<dbReference type="Proteomes" id="UP000216444">
    <property type="component" value="Unassembled WGS sequence"/>
</dbReference>
<feature type="signal peptide" evidence="1">
    <location>
        <begin position="1"/>
        <end position="25"/>
    </location>
</feature>
<dbReference type="EMBL" id="MWWV01000004">
    <property type="protein sequence ID" value="OZG58511.1"/>
    <property type="molecule type" value="Genomic_DNA"/>
</dbReference>
<comment type="caution">
    <text evidence="3">The sequence shown here is derived from an EMBL/GenBank/DDBJ whole genome shotgun (WGS) entry which is preliminary data.</text>
</comment>
<feature type="domain" description="Solute-binding protein family 5" evidence="2">
    <location>
        <begin position="79"/>
        <end position="414"/>
    </location>
</feature>
<proteinExistence type="predicted"/>
<dbReference type="GO" id="GO:0042597">
    <property type="term" value="C:periplasmic space"/>
    <property type="evidence" value="ECO:0007669"/>
    <property type="project" value="UniProtKB-ARBA"/>
</dbReference>
<dbReference type="PIRSF" id="PIRSF002741">
    <property type="entry name" value="MppA"/>
    <property type="match status" value="1"/>
</dbReference>
<feature type="chain" id="PRO_5039004178" evidence="1">
    <location>
        <begin position="26"/>
        <end position="502"/>
    </location>
</feature>
<name>A0A261FH59_9BIFI</name>
<sequence>MIMGAMQKIGALALTAALVFGTAACGDGSGSADSANQIHIGRTEVFDGFTLDQELLNEDYAISTAVMEPLIRVGNEGKELQPGIAQSWQYNDNDTQLTIKLNPDAAFSNGKPVTADDVAFSLSVWKSGPNYGANYSSIASATVEDDHTIVFNLSQPDSSIPAFLSYAVAGVIPKDYGGKTAKEFYQHPVGAGAFAVESWSTDGDIVLNKNPHYYRKGYPKADRVINSYTPDSNSVALQLKAGQIDLVNQLDSITAKLLDSSYIAKVPAHQTPTLVLNTQNAFLANKSVRQAIAYAIDYESLQRYGFYGFGELPNSSLPPNLEGSPKTTGGYYRQDIDKAKQLLKGVDIPESITLTYPTSGISAAVVQIIQSDLKKVGINVELKSVDGGTWSSSLSAGTFDMSTFATNANSPDLIDAPSYVVSTKMLYAQMDTNTLAGLIASYKESADTAAKQQIVQQIDDYLSDEVPYVVLNANKVIVAKQPDIKGLEVQPWSCYYYDTLSH</sequence>
<organism evidence="3 4">
    <name type="scientific">Bifidobacterium tissieri</name>
    <dbReference type="NCBI Taxonomy" id="1630162"/>
    <lineage>
        <taxon>Bacteria</taxon>
        <taxon>Bacillati</taxon>
        <taxon>Actinomycetota</taxon>
        <taxon>Actinomycetes</taxon>
        <taxon>Bifidobacteriales</taxon>
        <taxon>Bifidobacteriaceae</taxon>
        <taxon>Bifidobacterium</taxon>
    </lineage>
</organism>
<dbReference type="SUPFAM" id="SSF53850">
    <property type="entry name" value="Periplasmic binding protein-like II"/>
    <property type="match status" value="1"/>
</dbReference>
<reference evidence="3 4" key="1">
    <citation type="journal article" date="2017" name="BMC Genomics">
        <title>Comparative genomic and phylogenomic analyses of the Bifidobacteriaceae family.</title>
        <authorList>
            <person name="Lugli G.A."/>
            <person name="Milani C."/>
            <person name="Turroni F."/>
            <person name="Duranti S."/>
            <person name="Mancabelli L."/>
            <person name="Mangifesta M."/>
            <person name="Ferrario C."/>
            <person name="Modesto M."/>
            <person name="Mattarelli P."/>
            <person name="Jiri K."/>
            <person name="van Sinderen D."/>
            <person name="Ventura M."/>
        </authorList>
    </citation>
    <scope>NUCLEOTIDE SEQUENCE [LARGE SCALE GENOMIC DNA]</scope>
    <source>
        <strain evidence="3 4">DSM 100201</strain>
    </source>
</reference>
<dbReference type="GO" id="GO:1904680">
    <property type="term" value="F:peptide transmembrane transporter activity"/>
    <property type="evidence" value="ECO:0007669"/>
    <property type="project" value="TreeGrafter"/>
</dbReference>
<evidence type="ECO:0000259" key="2">
    <source>
        <dbReference type="Pfam" id="PF00496"/>
    </source>
</evidence>
<dbReference type="PANTHER" id="PTHR30290">
    <property type="entry name" value="PERIPLASMIC BINDING COMPONENT OF ABC TRANSPORTER"/>
    <property type="match status" value="1"/>
</dbReference>
<dbReference type="CDD" id="cd00995">
    <property type="entry name" value="PBP2_NikA_DppA_OppA_like"/>
    <property type="match status" value="1"/>
</dbReference>
<keyword evidence="4" id="KW-1185">Reference proteome</keyword>
<dbReference type="Gene3D" id="3.40.190.10">
    <property type="entry name" value="Periplasmic binding protein-like II"/>
    <property type="match status" value="1"/>
</dbReference>
<dbReference type="Gene3D" id="3.90.76.10">
    <property type="entry name" value="Dipeptide-binding Protein, Domain 1"/>
    <property type="match status" value="1"/>
</dbReference>
<dbReference type="InterPro" id="IPR030678">
    <property type="entry name" value="Peptide/Ni-bd"/>
</dbReference>
<protein>
    <submittedName>
        <fullName evidence="3">ABC-type transporter, periplasmic subunit</fullName>
    </submittedName>
</protein>
<evidence type="ECO:0000313" key="4">
    <source>
        <dbReference type="Proteomes" id="UP000216444"/>
    </source>
</evidence>
<accession>A0A261FH59</accession>
<evidence type="ECO:0000256" key="1">
    <source>
        <dbReference type="SAM" id="SignalP"/>
    </source>
</evidence>
<gene>
    <name evidence="3" type="ORF">BTIS_0880</name>
</gene>
<keyword evidence="1" id="KW-0732">Signal</keyword>
<evidence type="ECO:0000313" key="3">
    <source>
        <dbReference type="EMBL" id="OZG58511.1"/>
    </source>
</evidence>
<dbReference type="AlphaFoldDB" id="A0A261FH59"/>
<dbReference type="Pfam" id="PF00496">
    <property type="entry name" value="SBP_bac_5"/>
    <property type="match status" value="1"/>
</dbReference>
<dbReference type="GO" id="GO:0043190">
    <property type="term" value="C:ATP-binding cassette (ABC) transporter complex"/>
    <property type="evidence" value="ECO:0007669"/>
    <property type="project" value="InterPro"/>
</dbReference>
<dbReference type="InterPro" id="IPR039424">
    <property type="entry name" value="SBP_5"/>
</dbReference>
<dbReference type="InterPro" id="IPR000914">
    <property type="entry name" value="SBP_5_dom"/>
</dbReference>
<dbReference type="Gene3D" id="3.10.105.10">
    <property type="entry name" value="Dipeptide-binding Protein, Domain 3"/>
    <property type="match status" value="1"/>
</dbReference>